<dbReference type="PANTHER" id="PTHR43437:SF3">
    <property type="entry name" value="HYDROXYACYL-THIOESTER DEHYDRATASE TYPE 2, MITOCHONDRIAL"/>
    <property type="match status" value="1"/>
</dbReference>
<keyword evidence="3" id="KW-1185">Reference proteome</keyword>
<dbReference type="Gene3D" id="3.10.129.10">
    <property type="entry name" value="Hotdog Thioesterase"/>
    <property type="match status" value="1"/>
</dbReference>
<evidence type="ECO:0000259" key="1">
    <source>
        <dbReference type="Pfam" id="PF01575"/>
    </source>
</evidence>
<gene>
    <name evidence="2" type="ORF">GCM10023092_21500</name>
</gene>
<dbReference type="CDD" id="cd03449">
    <property type="entry name" value="R_hydratase"/>
    <property type="match status" value="1"/>
</dbReference>
<dbReference type="Proteomes" id="UP001501410">
    <property type="component" value="Unassembled WGS sequence"/>
</dbReference>
<accession>A0ABP8MYC9</accession>
<dbReference type="Pfam" id="PF01575">
    <property type="entry name" value="MaoC_dehydratas"/>
    <property type="match status" value="1"/>
</dbReference>
<dbReference type="SUPFAM" id="SSF54637">
    <property type="entry name" value="Thioesterase/thiol ester dehydrase-isomerase"/>
    <property type="match status" value="1"/>
</dbReference>
<dbReference type="RefSeq" id="WP_344826700.1">
    <property type="nucleotide sequence ID" value="NZ_BAABEZ010000022.1"/>
</dbReference>
<feature type="domain" description="MaoC-like" evidence="1">
    <location>
        <begin position="9"/>
        <end position="98"/>
    </location>
</feature>
<dbReference type="InterPro" id="IPR002539">
    <property type="entry name" value="MaoC-like_dom"/>
</dbReference>
<evidence type="ECO:0000313" key="2">
    <source>
        <dbReference type="EMBL" id="GAA4456363.1"/>
    </source>
</evidence>
<sequence>MLQIGDSFRHKFSYTQDDVDTYARVSGDTNPLHIDEAAGAASMFGRRIIHGFLGASVFTKIFGALWYADGHVYMSQNIKWLRPMFTDRTYEAVVTVKEIFPDKNRILYNCEVFDVETGDQTIAGEAMLLNKKQYIW</sequence>
<protein>
    <submittedName>
        <fullName evidence="2">MaoC/PaaZ C-terminal domain-containing protein</fullName>
    </submittedName>
</protein>
<dbReference type="EMBL" id="BAABEZ010000022">
    <property type="protein sequence ID" value="GAA4456363.1"/>
    <property type="molecule type" value="Genomic_DNA"/>
</dbReference>
<dbReference type="InterPro" id="IPR029069">
    <property type="entry name" value="HotDog_dom_sf"/>
</dbReference>
<name>A0ABP8MYC9_9BACT</name>
<reference evidence="3" key="1">
    <citation type="journal article" date="2019" name="Int. J. Syst. Evol. Microbiol.">
        <title>The Global Catalogue of Microorganisms (GCM) 10K type strain sequencing project: providing services to taxonomists for standard genome sequencing and annotation.</title>
        <authorList>
            <consortium name="The Broad Institute Genomics Platform"/>
            <consortium name="The Broad Institute Genome Sequencing Center for Infectious Disease"/>
            <person name="Wu L."/>
            <person name="Ma J."/>
        </authorList>
    </citation>
    <scope>NUCLEOTIDE SEQUENCE [LARGE SCALE GENOMIC DNA]</scope>
    <source>
        <strain evidence="3">JCM 31921</strain>
    </source>
</reference>
<dbReference type="InterPro" id="IPR050965">
    <property type="entry name" value="UPF0336/Enoyl-CoA_hydratase"/>
</dbReference>
<evidence type="ECO:0000313" key="3">
    <source>
        <dbReference type="Proteomes" id="UP001501410"/>
    </source>
</evidence>
<comment type="caution">
    <text evidence="2">The sequence shown here is derived from an EMBL/GenBank/DDBJ whole genome shotgun (WGS) entry which is preliminary data.</text>
</comment>
<dbReference type="PANTHER" id="PTHR43437">
    <property type="entry name" value="HYDROXYACYL-THIOESTER DEHYDRATASE TYPE 2, MITOCHONDRIAL-RELATED"/>
    <property type="match status" value="1"/>
</dbReference>
<proteinExistence type="predicted"/>
<organism evidence="2 3">
    <name type="scientific">Rurimicrobium arvi</name>
    <dbReference type="NCBI Taxonomy" id="2049916"/>
    <lineage>
        <taxon>Bacteria</taxon>
        <taxon>Pseudomonadati</taxon>
        <taxon>Bacteroidota</taxon>
        <taxon>Chitinophagia</taxon>
        <taxon>Chitinophagales</taxon>
        <taxon>Chitinophagaceae</taxon>
        <taxon>Rurimicrobium</taxon>
    </lineage>
</organism>